<keyword evidence="3 9" id="KW-0808">Transferase</keyword>
<evidence type="ECO:0000313" key="10">
    <source>
        <dbReference type="Proteomes" id="UP000537141"/>
    </source>
</evidence>
<dbReference type="AlphaFoldDB" id="A0A7X0TRY9"/>
<keyword evidence="6" id="KW-0067">ATP-binding</keyword>
<dbReference type="NCBIfam" id="TIGR01498">
    <property type="entry name" value="folK"/>
    <property type="match status" value="1"/>
</dbReference>
<gene>
    <name evidence="9" type="ORF">HNQ55_000033</name>
</gene>
<dbReference type="RefSeq" id="WP_184420910.1">
    <property type="nucleotide sequence ID" value="NZ_AP027362.1"/>
</dbReference>
<dbReference type="GO" id="GO:0016301">
    <property type="term" value="F:kinase activity"/>
    <property type="evidence" value="ECO:0007669"/>
    <property type="project" value="UniProtKB-KW"/>
</dbReference>
<feature type="domain" description="7,8-dihydro-6-hydroxymethylpterin-pyrophosphokinase" evidence="8">
    <location>
        <begin position="5"/>
        <end position="128"/>
    </location>
</feature>
<dbReference type="PANTHER" id="PTHR43071">
    <property type="entry name" value="2-AMINO-4-HYDROXY-6-HYDROXYMETHYLDIHYDROPTERIDINE PYROPHOSPHOKINASE"/>
    <property type="match status" value="1"/>
</dbReference>
<keyword evidence="5 9" id="KW-0418">Kinase</keyword>
<dbReference type="Proteomes" id="UP000537141">
    <property type="component" value="Unassembled WGS sequence"/>
</dbReference>
<keyword evidence="10" id="KW-1185">Reference proteome</keyword>
<dbReference type="SUPFAM" id="SSF55083">
    <property type="entry name" value="6-hydroxymethyl-7,8-dihydropterin pyrophosphokinase, HPPK"/>
    <property type="match status" value="1"/>
</dbReference>
<organism evidence="9 10">
    <name type="scientific">Thalassotalea piscium</name>
    <dbReference type="NCBI Taxonomy" id="1230533"/>
    <lineage>
        <taxon>Bacteria</taxon>
        <taxon>Pseudomonadati</taxon>
        <taxon>Pseudomonadota</taxon>
        <taxon>Gammaproteobacteria</taxon>
        <taxon>Alteromonadales</taxon>
        <taxon>Colwelliaceae</taxon>
        <taxon>Thalassotalea</taxon>
    </lineage>
</organism>
<accession>A0A7X0TRY9</accession>
<evidence type="ECO:0000259" key="8">
    <source>
        <dbReference type="Pfam" id="PF01288"/>
    </source>
</evidence>
<dbReference type="GO" id="GO:0046656">
    <property type="term" value="P:folic acid biosynthetic process"/>
    <property type="evidence" value="ECO:0007669"/>
    <property type="project" value="UniProtKB-KW"/>
</dbReference>
<dbReference type="GO" id="GO:0005524">
    <property type="term" value="F:ATP binding"/>
    <property type="evidence" value="ECO:0007669"/>
    <property type="project" value="UniProtKB-KW"/>
</dbReference>
<evidence type="ECO:0000256" key="5">
    <source>
        <dbReference type="ARBA" id="ARBA00022777"/>
    </source>
</evidence>
<dbReference type="InterPro" id="IPR035907">
    <property type="entry name" value="Hppk_sf"/>
</dbReference>
<sequence length="170" mass="19074">MAQVYISLGSNVNKEANVANGLNALHHAYGELILSSLYECQAVGFVGDSFFNMVIGIQTAQSISETSKKLREIEFQFGRPNNAQKLSSRTLDLDILLFDDIVLAEPVQLPRHEILTNAFVLCPLAEIAGNLIHPEKQQRFNDLWQAFDKDSQQIEKVPFTWEPLTGEVKL</sequence>
<keyword evidence="7" id="KW-0289">Folate biosynthesis</keyword>
<evidence type="ECO:0000256" key="7">
    <source>
        <dbReference type="ARBA" id="ARBA00022909"/>
    </source>
</evidence>
<dbReference type="EC" id="2.7.6.3" evidence="2"/>
<evidence type="ECO:0000256" key="2">
    <source>
        <dbReference type="ARBA" id="ARBA00013253"/>
    </source>
</evidence>
<dbReference type="UniPathway" id="UPA00077">
    <property type="reaction ID" value="UER00155"/>
</dbReference>
<evidence type="ECO:0000256" key="3">
    <source>
        <dbReference type="ARBA" id="ARBA00022679"/>
    </source>
</evidence>
<dbReference type="InterPro" id="IPR000550">
    <property type="entry name" value="Hppk"/>
</dbReference>
<dbReference type="GO" id="GO:0003848">
    <property type="term" value="F:2-amino-4-hydroxy-6-hydroxymethyldihydropteridine diphosphokinase activity"/>
    <property type="evidence" value="ECO:0007669"/>
    <property type="project" value="UniProtKB-EC"/>
</dbReference>
<dbReference type="Pfam" id="PF01288">
    <property type="entry name" value="HPPK"/>
    <property type="match status" value="1"/>
</dbReference>
<evidence type="ECO:0000256" key="4">
    <source>
        <dbReference type="ARBA" id="ARBA00022741"/>
    </source>
</evidence>
<name>A0A7X0TRY9_9GAMM</name>
<comment type="caution">
    <text evidence="9">The sequence shown here is derived from an EMBL/GenBank/DDBJ whole genome shotgun (WGS) entry which is preliminary data.</text>
</comment>
<dbReference type="EMBL" id="JACHHU010000001">
    <property type="protein sequence ID" value="MBB6541559.1"/>
    <property type="molecule type" value="Genomic_DNA"/>
</dbReference>
<protein>
    <recommendedName>
        <fullName evidence="2">2-amino-4-hydroxy-6-hydroxymethyldihydropteridine diphosphokinase</fullName>
        <ecNumber evidence="2">2.7.6.3</ecNumber>
    </recommendedName>
</protein>
<reference evidence="9 10" key="1">
    <citation type="submission" date="2020-08" db="EMBL/GenBank/DDBJ databases">
        <title>Genomic Encyclopedia of Type Strains, Phase IV (KMG-IV): sequencing the most valuable type-strain genomes for metagenomic binning, comparative biology and taxonomic classification.</title>
        <authorList>
            <person name="Goeker M."/>
        </authorList>
    </citation>
    <scope>NUCLEOTIDE SEQUENCE [LARGE SCALE GENOMIC DNA]</scope>
    <source>
        <strain evidence="9 10">DSM 26287</strain>
    </source>
</reference>
<dbReference type="GO" id="GO:0046654">
    <property type="term" value="P:tetrahydrofolate biosynthetic process"/>
    <property type="evidence" value="ECO:0007669"/>
    <property type="project" value="UniProtKB-UniPathway"/>
</dbReference>
<comment type="pathway">
    <text evidence="1">Cofactor biosynthesis; tetrahydrofolate biosynthesis; 2-amino-4-hydroxy-6-hydroxymethyl-7,8-dihydropteridine diphosphate from 7,8-dihydroneopterin triphosphate: step 4/4.</text>
</comment>
<proteinExistence type="predicted"/>
<dbReference type="Gene3D" id="3.30.70.560">
    <property type="entry name" value="7,8-Dihydro-6-hydroxymethylpterin-pyrophosphokinase HPPK"/>
    <property type="match status" value="1"/>
</dbReference>
<evidence type="ECO:0000313" key="9">
    <source>
        <dbReference type="EMBL" id="MBB6541559.1"/>
    </source>
</evidence>
<evidence type="ECO:0000256" key="1">
    <source>
        <dbReference type="ARBA" id="ARBA00005051"/>
    </source>
</evidence>
<evidence type="ECO:0000256" key="6">
    <source>
        <dbReference type="ARBA" id="ARBA00022840"/>
    </source>
</evidence>
<dbReference type="PANTHER" id="PTHR43071:SF2">
    <property type="entry name" value="2-AMINO-4-HYDROXY-6-HYDROXYMETHYLDIHYDROPTERIDINE PYROPHOSPHOKINASE"/>
    <property type="match status" value="1"/>
</dbReference>
<keyword evidence="4" id="KW-0547">Nucleotide-binding</keyword>